<dbReference type="InterPro" id="IPR023562">
    <property type="entry name" value="ClpP/TepA"/>
</dbReference>
<dbReference type="Proteomes" id="UP000437736">
    <property type="component" value="Unassembled WGS sequence"/>
</dbReference>
<dbReference type="Gene3D" id="3.90.226.10">
    <property type="entry name" value="2-enoyl-CoA Hydratase, Chain A, domain 1"/>
    <property type="match status" value="1"/>
</dbReference>
<feature type="region of interest" description="Disordered" evidence="3">
    <location>
        <begin position="1"/>
        <end position="28"/>
    </location>
</feature>
<keyword evidence="5" id="KW-1185">Reference proteome</keyword>
<keyword evidence="4" id="KW-0645">Protease</keyword>
<dbReference type="PRINTS" id="PR00127">
    <property type="entry name" value="CLPPROTEASEP"/>
</dbReference>
<evidence type="ECO:0000256" key="1">
    <source>
        <dbReference type="ARBA" id="ARBA00007039"/>
    </source>
</evidence>
<dbReference type="GO" id="GO:0006508">
    <property type="term" value="P:proteolysis"/>
    <property type="evidence" value="ECO:0007669"/>
    <property type="project" value="UniProtKB-KW"/>
</dbReference>
<dbReference type="PANTHER" id="PTHR10381">
    <property type="entry name" value="ATP-DEPENDENT CLP PROTEASE PROTEOLYTIC SUBUNIT"/>
    <property type="match status" value="1"/>
</dbReference>
<keyword evidence="4" id="KW-0378">Hydrolase</keyword>
<dbReference type="EMBL" id="WJHE01000811">
    <property type="protein sequence ID" value="MST34012.1"/>
    <property type="molecule type" value="Genomic_DNA"/>
</dbReference>
<comment type="similarity">
    <text evidence="1 2">Belongs to the peptidase S14 family.</text>
</comment>
<dbReference type="Pfam" id="PF00574">
    <property type="entry name" value="CLP_protease"/>
    <property type="match status" value="1"/>
</dbReference>
<dbReference type="InterPro" id="IPR029045">
    <property type="entry name" value="ClpP/crotonase-like_dom_sf"/>
</dbReference>
<gene>
    <name evidence="4" type="ORF">GHK86_14945</name>
</gene>
<dbReference type="PANTHER" id="PTHR10381:SF11">
    <property type="entry name" value="ATP-DEPENDENT CLP PROTEASE PROTEOLYTIC SUBUNIT, MITOCHONDRIAL"/>
    <property type="match status" value="1"/>
</dbReference>
<evidence type="ECO:0000313" key="4">
    <source>
        <dbReference type="EMBL" id="MST34012.1"/>
    </source>
</evidence>
<dbReference type="SUPFAM" id="SSF52096">
    <property type="entry name" value="ClpP/crotonase"/>
    <property type="match status" value="1"/>
</dbReference>
<proteinExistence type="inferred from homology"/>
<evidence type="ECO:0000313" key="5">
    <source>
        <dbReference type="Proteomes" id="UP000437736"/>
    </source>
</evidence>
<dbReference type="CDD" id="cd07017">
    <property type="entry name" value="S14_ClpP_2"/>
    <property type="match status" value="1"/>
</dbReference>
<evidence type="ECO:0000256" key="3">
    <source>
        <dbReference type="SAM" id="MobiDB-lite"/>
    </source>
</evidence>
<organism evidence="4 5">
    <name type="scientific">Acidiferrimicrobium australe</name>
    <dbReference type="NCBI Taxonomy" id="2664430"/>
    <lineage>
        <taxon>Bacteria</taxon>
        <taxon>Bacillati</taxon>
        <taxon>Actinomycetota</taxon>
        <taxon>Acidimicrobiia</taxon>
        <taxon>Acidimicrobiales</taxon>
        <taxon>Acidimicrobiaceae</taxon>
        <taxon>Acidiferrimicrobium</taxon>
    </lineage>
</organism>
<feature type="compositionally biased region" description="Gly residues" evidence="3">
    <location>
        <begin position="1"/>
        <end position="22"/>
    </location>
</feature>
<comment type="caution">
    <text evidence="4">The sequence shown here is derived from an EMBL/GenBank/DDBJ whole genome shotgun (WGS) entry which is preliminary data.</text>
</comment>
<dbReference type="InterPro" id="IPR001907">
    <property type="entry name" value="ClpP"/>
</dbReference>
<name>A0ABW9QWF8_9ACTN</name>
<accession>A0ABW9QWF8</accession>
<feature type="non-terminal residue" evidence="4">
    <location>
        <position position="187"/>
    </location>
</feature>
<protein>
    <recommendedName>
        <fullName evidence="2">ATP-dependent Clp protease proteolytic subunit</fullName>
    </recommendedName>
</protein>
<dbReference type="GO" id="GO:0008233">
    <property type="term" value="F:peptidase activity"/>
    <property type="evidence" value="ECO:0007669"/>
    <property type="project" value="UniProtKB-KW"/>
</dbReference>
<reference evidence="4 5" key="1">
    <citation type="submission" date="2019-11" db="EMBL/GenBank/DDBJ databases">
        <title>Acidiferrimicrobium australis gen. nov., sp. nov., an acidophilic and obligately heterotrophic, member of the Actinobacteria that catalyses dissimilatory oxido- reduction of iron isolated from metal-rich acidic water in Chile.</title>
        <authorList>
            <person name="Gonzalez D."/>
            <person name="Huber K."/>
            <person name="Hedrich S."/>
            <person name="Rojas-Villalobos C."/>
            <person name="Quatrini R."/>
            <person name="Dinamarca M.A."/>
            <person name="Schwarz A."/>
            <person name="Canales C."/>
            <person name="Nancucheo I."/>
        </authorList>
    </citation>
    <scope>NUCLEOTIDE SEQUENCE [LARGE SCALE GENOMIC DNA]</scope>
    <source>
        <strain evidence="4 5">USS-CCA1</strain>
    </source>
</reference>
<sequence>MTAGTNGPGWPGGTGVPGGGDRPGSSPEDALFARRIVQLRGPLDEATAGDLAARLMYLDGSGDEAVTLYVDSPGGPLHAAFSVLDTIALLGVPVDTVCVGRAEGTAVAVVAAGRRRHAAPHARFRLGEPDVSVSGRADQLQSWATYHAEQAARLAGALAAATGQPAEHVEADLAAGRWLDAEQAQAY</sequence>
<evidence type="ECO:0000256" key="2">
    <source>
        <dbReference type="RuleBase" id="RU003567"/>
    </source>
</evidence>